<dbReference type="EMBL" id="CP003654">
    <property type="protein sequence ID" value="AFZ38088.1"/>
    <property type="molecule type" value="Genomic_DNA"/>
</dbReference>
<dbReference type="PATRIC" id="fig|111780.3.peg.4784"/>
<dbReference type="AlphaFoldDB" id="K9Y019"/>
<gene>
    <name evidence="1" type="ordered locus">Sta7437_4630</name>
</gene>
<name>K9Y019_STAC7</name>
<protein>
    <submittedName>
        <fullName evidence="1">Uncharacterized protein</fullName>
    </submittedName>
</protein>
<dbReference type="OrthoDB" id="3078571at2"/>
<accession>K9Y019</accession>
<reference evidence="2" key="1">
    <citation type="journal article" date="2013" name="Proc. Natl. Acad. Sci. U.S.A.">
        <title>Improving the coverage of the cyanobacterial phylum using diversity-driven genome sequencing.</title>
        <authorList>
            <person name="Shih P.M."/>
            <person name="Wu D."/>
            <person name="Latifi A."/>
            <person name="Axen S.D."/>
            <person name="Fewer D.P."/>
            <person name="Talla E."/>
            <person name="Calteau A."/>
            <person name="Cai F."/>
            <person name="Tandeau de Marsac N."/>
            <person name="Rippka R."/>
            <person name="Herdman M."/>
            <person name="Sivonen K."/>
            <person name="Coursin T."/>
            <person name="Laurent T."/>
            <person name="Goodwin L."/>
            <person name="Nolan M."/>
            <person name="Davenport K.W."/>
            <person name="Han C.S."/>
            <person name="Rubin E.M."/>
            <person name="Eisen J.A."/>
            <person name="Woyke T."/>
            <person name="Gugger M."/>
            <person name="Kerfeld C.A."/>
        </authorList>
    </citation>
    <scope>NUCLEOTIDE SEQUENCE [LARGE SCALE GENOMIC DNA]</scope>
    <source>
        <strain evidence="2">ATCC 29371 / PCC 7437</strain>
        <plasmid evidence="2">Plasmid pSTA7437.01</plasmid>
    </source>
</reference>
<keyword evidence="1" id="KW-0614">Plasmid</keyword>
<organism evidence="1 2">
    <name type="scientific">Stanieria cyanosphaera (strain ATCC 29371 / PCC 7437)</name>
    <dbReference type="NCBI Taxonomy" id="111780"/>
    <lineage>
        <taxon>Bacteria</taxon>
        <taxon>Bacillati</taxon>
        <taxon>Cyanobacteriota</taxon>
        <taxon>Cyanophyceae</taxon>
        <taxon>Pleurocapsales</taxon>
        <taxon>Dermocarpellaceae</taxon>
        <taxon>Stanieria</taxon>
    </lineage>
</organism>
<dbReference type="Proteomes" id="UP000010473">
    <property type="component" value="Plasmid pSTA7437.01"/>
</dbReference>
<keyword evidence="2" id="KW-1185">Reference proteome</keyword>
<proteinExistence type="predicted"/>
<geneLocation type="plasmid" evidence="1 2">
    <name>pSTA7437.01</name>
</geneLocation>
<sequence length="169" mass="19268">MEYQKKSYQVDTGGLRGELPLTDFQKQQIEEYISSLSLDNLKDLEIIRWVDDRQLNTAYSPGFDLLQIGSDVMPANRSDRQGTLSANTRITWKGSIAHELVGHREAALAQKTQLQPILEEAQASIRAARFAPLLTSTERYTLLRDAIARLHKAGIKVRQIKYLLHINHR</sequence>
<dbReference type="RefSeq" id="WP_015211994.1">
    <property type="nucleotide sequence ID" value="NC_019765.1"/>
</dbReference>
<evidence type="ECO:0000313" key="1">
    <source>
        <dbReference type="EMBL" id="AFZ38088.1"/>
    </source>
</evidence>
<evidence type="ECO:0000313" key="2">
    <source>
        <dbReference type="Proteomes" id="UP000010473"/>
    </source>
</evidence>
<dbReference type="HOGENOM" id="CLU_1640694_0_0_3"/>
<dbReference type="KEGG" id="scs:Sta7437_4630"/>